<organism evidence="1 2">
    <name type="scientific">Parabacteroides merdae</name>
    <dbReference type="NCBI Taxonomy" id="46503"/>
    <lineage>
        <taxon>Bacteria</taxon>
        <taxon>Pseudomonadati</taxon>
        <taxon>Bacteroidota</taxon>
        <taxon>Bacteroidia</taxon>
        <taxon>Bacteroidales</taxon>
        <taxon>Tannerellaceae</taxon>
        <taxon>Parabacteroides</taxon>
    </lineage>
</organism>
<evidence type="ECO:0000313" key="2">
    <source>
        <dbReference type="Proteomes" id="UP001055114"/>
    </source>
</evidence>
<name>A0AA37KDQ9_9BACT</name>
<dbReference type="Proteomes" id="UP001055114">
    <property type="component" value="Unassembled WGS sequence"/>
</dbReference>
<accession>A0AA37KDQ9</accession>
<comment type="caution">
    <text evidence="1">The sequence shown here is derived from an EMBL/GenBank/DDBJ whole genome shotgun (WGS) entry which is preliminary data.</text>
</comment>
<dbReference type="EMBL" id="BQNZ01000003">
    <property type="protein sequence ID" value="GKH73420.1"/>
    <property type="molecule type" value="Genomic_DNA"/>
</dbReference>
<evidence type="ECO:0000313" key="1">
    <source>
        <dbReference type="EMBL" id="GKH73420.1"/>
    </source>
</evidence>
<sequence length="71" mass="8208">MNKWYLIFKAKDTNGKFSRFGVECESKDKALSLVDVVQSKYNVMYSRVCCHPVMSNLNMVDLNSKCLLPLR</sequence>
<dbReference type="AlphaFoldDB" id="A0AA37KDQ9"/>
<proteinExistence type="predicted"/>
<gene>
    <name evidence="1" type="ORF">CE91St3_32830</name>
</gene>
<reference evidence="1" key="1">
    <citation type="submission" date="2022-01" db="EMBL/GenBank/DDBJ databases">
        <title>Novel bile acid biosynthetic pathways are enriched in the microbiome of centenarians.</title>
        <authorList>
            <person name="Sato Y."/>
            <person name="Atarashi K."/>
            <person name="Plichta R.D."/>
            <person name="Arai Y."/>
            <person name="Sasajima S."/>
            <person name="Kearney M.S."/>
            <person name="Suda W."/>
            <person name="Takeshita K."/>
            <person name="Sasaki T."/>
            <person name="Okamoto S."/>
            <person name="Skelly N.A."/>
            <person name="Okamura Y."/>
            <person name="Vlamakis H."/>
            <person name="Li Y."/>
            <person name="Tanoue T."/>
            <person name="Takei H."/>
            <person name="Nittono H."/>
            <person name="Narushima S."/>
            <person name="Irie J."/>
            <person name="Itoh H."/>
            <person name="Moriya K."/>
            <person name="Sugiura Y."/>
            <person name="Suematsu M."/>
            <person name="Moritoki N."/>
            <person name="Shibata S."/>
            <person name="Littman R.D."/>
            <person name="Fischbach A.M."/>
            <person name="Uwamino Y."/>
            <person name="Inoue T."/>
            <person name="Honda A."/>
            <person name="Hattori M."/>
            <person name="Murai T."/>
            <person name="Xavier J.R."/>
            <person name="Hirose N."/>
            <person name="Honda K."/>
        </authorList>
    </citation>
    <scope>NUCLEOTIDE SEQUENCE</scope>
    <source>
        <strain evidence="1">CE91-St3</strain>
    </source>
</reference>
<protein>
    <submittedName>
        <fullName evidence="1">Uncharacterized protein</fullName>
    </submittedName>
</protein>